<evidence type="ECO:0000256" key="1">
    <source>
        <dbReference type="ARBA" id="ARBA00023015"/>
    </source>
</evidence>
<dbReference type="EMBL" id="NKYE01000010">
    <property type="protein sequence ID" value="OZM71883.1"/>
    <property type="molecule type" value="Genomic_DNA"/>
</dbReference>
<dbReference type="SMART" id="SM00342">
    <property type="entry name" value="HTH_ARAC"/>
    <property type="match status" value="1"/>
</dbReference>
<dbReference type="PANTHER" id="PTHR43280:SF2">
    <property type="entry name" value="HTH-TYPE TRANSCRIPTIONAL REGULATOR EXSA"/>
    <property type="match status" value="1"/>
</dbReference>
<dbReference type="PRINTS" id="PR00032">
    <property type="entry name" value="HTHARAC"/>
</dbReference>
<keyword evidence="1" id="KW-0805">Transcription regulation</keyword>
<dbReference type="Gene3D" id="1.10.10.60">
    <property type="entry name" value="Homeodomain-like"/>
    <property type="match status" value="2"/>
</dbReference>
<evidence type="ECO:0000259" key="5">
    <source>
        <dbReference type="PROSITE" id="PS01124"/>
    </source>
</evidence>
<feature type="region of interest" description="Disordered" evidence="4">
    <location>
        <begin position="101"/>
        <end position="122"/>
    </location>
</feature>
<dbReference type="PROSITE" id="PS01124">
    <property type="entry name" value="HTH_ARAC_FAMILY_2"/>
    <property type="match status" value="1"/>
</dbReference>
<comment type="caution">
    <text evidence="6">The sequence shown here is derived from an EMBL/GenBank/DDBJ whole genome shotgun (WGS) entry which is preliminary data.</text>
</comment>
<dbReference type="AlphaFoldDB" id="A0A263D0C8"/>
<dbReference type="InterPro" id="IPR018060">
    <property type="entry name" value="HTH_AraC"/>
</dbReference>
<dbReference type="InterPro" id="IPR020449">
    <property type="entry name" value="Tscrpt_reg_AraC-type_HTH"/>
</dbReference>
<evidence type="ECO:0000313" key="6">
    <source>
        <dbReference type="EMBL" id="OZM71883.1"/>
    </source>
</evidence>
<proteinExistence type="predicted"/>
<accession>A0A263D0C8</accession>
<name>A0A263D0C8_9PSEU</name>
<evidence type="ECO:0000256" key="2">
    <source>
        <dbReference type="ARBA" id="ARBA00023125"/>
    </source>
</evidence>
<feature type="domain" description="HTH araC/xylS-type" evidence="5">
    <location>
        <begin position="10"/>
        <end position="108"/>
    </location>
</feature>
<keyword evidence="2" id="KW-0238">DNA-binding</keyword>
<evidence type="ECO:0000256" key="4">
    <source>
        <dbReference type="SAM" id="MobiDB-lite"/>
    </source>
</evidence>
<keyword evidence="3" id="KW-0804">Transcription</keyword>
<dbReference type="PANTHER" id="PTHR43280">
    <property type="entry name" value="ARAC-FAMILY TRANSCRIPTIONAL REGULATOR"/>
    <property type="match status" value="1"/>
</dbReference>
<organism evidence="6 7">
    <name type="scientific">Amycolatopsis antarctica</name>
    <dbReference type="NCBI Taxonomy" id="1854586"/>
    <lineage>
        <taxon>Bacteria</taxon>
        <taxon>Bacillati</taxon>
        <taxon>Actinomycetota</taxon>
        <taxon>Actinomycetes</taxon>
        <taxon>Pseudonocardiales</taxon>
        <taxon>Pseudonocardiaceae</taxon>
        <taxon>Amycolatopsis</taxon>
    </lineage>
</organism>
<evidence type="ECO:0000256" key="3">
    <source>
        <dbReference type="ARBA" id="ARBA00023163"/>
    </source>
</evidence>
<gene>
    <name evidence="6" type="ORF">CFN78_17160</name>
</gene>
<dbReference type="Proteomes" id="UP000242444">
    <property type="component" value="Unassembled WGS sequence"/>
</dbReference>
<feature type="compositionally biased region" description="Basic and acidic residues" evidence="4">
    <location>
        <begin position="106"/>
        <end position="122"/>
    </location>
</feature>
<dbReference type="GO" id="GO:0003700">
    <property type="term" value="F:DNA-binding transcription factor activity"/>
    <property type="evidence" value="ECO:0007669"/>
    <property type="project" value="InterPro"/>
</dbReference>
<dbReference type="Pfam" id="PF12833">
    <property type="entry name" value="HTH_18"/>
    <property type="match status" value="1"/>
</dbReference>
<protein>
    <submittedName>
        <fullName evidence="6">AraC family transcriptional regulator</fullName>
    </submittedName>
</protein>
<dbReference type="OrthoDB" id="9816011at2"/>
<keyword evidence="7" id="KW-1185">Reference proteome</keyword>
<dbReference type="GO" id="GO:0043565">
    <property type="term" value="F:sequence-specific DNA binding"/>
    <property type="evidence" value="ECO:0007669"/>
    <property type="project" value="InterPro"/>
</dbReference>
<dbReference type="RefSeq" id="WP_094863840.1">
    <property type="nucleotide sequence ID" value="NZ_NKYE01000010.1"/>
</dbReference>
<dbReference type="InParanoid" id="A0A263D0C8"/>
<dbReference type="SUPFAM" id="SSF46689">
    <property type="entry name" value="Homeodomain-like"/>
    <property type="match status" value="2"/>
</dbReference>
<dbReference type="InterPro" id="IPR009057">
    <property type="entry name" value="Homeodomain-like_sf"/>
</dbReference>
<evidence type="ECO:0000313" key="7">
    <source>
        <dbReference type="Proteomes" id="UP000242444"/>
    </source>
</evidence>
<reference evidence="6 7" key="1">
    <citation type="submission" date="2017-07" db="EMBL/GenBank/DDBJ databases">
        <title>Amycolatopsis antarcticus sp. nov., isolated from the surface of an Antarcticus brown macroalga.</title>
        <authorList>
            <person name="Wang J."/>
            <person name="Leiva S."/>
            <person name="Huang J."/>
            <person name="Huang Y."/>
        </authorList>
    </citation>
    <scope>NUCLEOTIDE SEQUENCE [LARGE SCALE GENOMIC DNA]</scope>
    <source>
        <strain evidence="6 7">AU-G6</strain>
    </source>
</reference>
<sequence length="250" mass="27022">MDTMLVRAVERSIGTMRLSLADKITMDDLAQSAMFSKFHFSRVFRQVTGISPGRYLSAMRIEEAKRLLTSTSLSIVDISHQVGYNSVGTFSSRFHNGVGVSPSTYRRREGAAPDEHGGTEPRRAATVVRGQVVVPSGESVERIFVGLFGTPMLHGSPVRRTVLERPGQYSLQDVPPGTWYVAACSGPPRPADADAPARHIGLHGPVGIQDGLAARIADVRLRPMRTVDPPVLTALPSFRPVADAPARRAG</sequence>